<name>A0A0L0G2F1_9EUKA</name>
<dbReference type="PANTHER" id="PTHR23069:SF0">
    <property type="entry name" value="TAT-BINDING HOMOLOG 7"/>
    <property type="match status" value="1"/>
</dbReference>
<keyword evidence="5" id="KW-1185">Reference proteome</keyword>
<dbReference type="GO" id="GO:0006334">
    <property type="term" value="P:nucleosome assembly"/>
    <property type="evidence" value="ECO:0007669"/>
    <property type="project" value="TreeGrafter"/>
</dbReference>
<organism evidence="4 5">
    <name type="scientific">Sphaeroforma arctica JP610</name>
    <dbReference type="NCBI Taxonomy" id="667725"/>
    <lineage>
        <taxon>Eukaryota</taxon>
        <taxon>Ichthyosporea</taxon>
        <taxon>Ichthyophonida</taxon>
        <taxon>Sphaeroforma</taxon>
    </lineage>
</organism>
<proteinExistence type="inferred from homology"/>
<dbReference type="AlphaFoldDB" id="A0A0L0G2F1"/>
<gene>
    <name evidence="4" type="ORF">SARC_04487</name>
</gene>
<comment type="similarity">
    <text evidence="1">Belongs to the AAA ATPase family.</text>
</comment>
<dbReference type="InterPro" id="IPR045199">
    <property type="entry name" value="ATAD2-like"/>
</dbReference>
<evidence type="ECO:0000256" key="1">
    <source>
        <dbReference type="ARBA" id="ARBA00006914"/>
    </source>
</evidence>
<dbReference type="eggNOG" id="KOG0732">
    <property type="taxonomic scope" value="Eukaryota"/>
</dbReference>
<protein>
    <submittedName>
        <fullName evidence="4">Uncharacterized protein</fullName>
    </submittedName>
</protein>
<dbReference type="EMBL" id="KQ241850">
    <property type="protein sequence ID" value="KNC83250.1"/>
    <property type="molecule type" value="Genomic_DNA"/>
</dbReference>
<reference evidence="4 5" key="1">
    <citation type="submission" date="2011-02" db="EMBL/GenBank/DDBJ databases">
        <title>The Genome Sequence of Sphaeroforma arctica JP610.</title>
        <authorList>
            <consortium name="The Broad Institute Genome Sequencing Platform"/>
            <person name="Russ C."/>
            <person name="Cuomo C."/>
            <person name="Young S.K."/>
            <person name="Zeng Q."/>
            <person name="Gargeya S."/>
            <person name="Alvarado L."/>
            <person name="Berlin A."/>
            <person name="Chapman S.B."/>
            <person name="Chen Z."/>
            <person name="Freedman E."/>
            <person name="Gellesch M."/>
            <person name="Goldberg J."/>
            <person name="Griggs A."/>
            <person name="Gujja S."/>
            <person name="Heilman E."/>
            <person name="Heiman D."/>
            <person name="Howarth C."/>
            <person name="Mehta T."/>
            <person name="Neiman D."/>
            <person name="Pearson M."/>
            <person name="Roberts A."/>
            <person name="Saif S."/>
            <person name="Shea T."/>
            <person name="Shenoy N."/>
            <person name="Sisk P."/>
            <person name="Stolte C."/>
            <person name="Sykes S."/>
            <person name="White J."/>
            <person name="Yandava C."/>
            <person name="Burger G."/>
            <person name="Gray M.W."/>
            <person name="Holland P.W.H."/>
            <person name="King N."/>
            <person name="Lang F.B.F."/>
            <person name="Roger A.J."/>
            <person name="Ruiz-Trillo I."/>
            <person name="Haas B."/>
            <person name="Nusbaum C."/>
            <person name="Birren B."/>
        </authorList>
    </citation>
    <scope>NUCLEOTIDE SEQUENCE [LARGE SCALE GENOMIC DNA]</scope>
    <source>
        <strain evidence="4 5">JP610</strain>
    </source>
</reference>
<dbReference type="GO" id="GO:0003682">
    <property type="term" value="F:chromatin binding"/>
    <property type="evidence" value="ECO:0007669"/>
    <property type="project" value="TreeGrafter"/>
</dbReference>
<sequence length="157" mass="17573">MGQTKYLAPAVMYELEIEPVYNLGIQSLLSIGGAGAGTYATPEEACINTFREAYRAQQALLYVPNINRWWEWATPVLKQVFMTMLRDAPPASQLFVMATCDEGAQAMPYKCMELFGSHQTVSVAPLNTRDPFVAYFADLKEMAQAPVYLVCLTRIFN</sequence>
<accession>A0A0L0G2F1</accession>
<dbReference type="GO" id="GO:0045815">
    <property type="term" value="P:transcription initiation-coupled chromatin remodeling"/>
    <property type="evidence" value="ECO:0007669"/>
    <property type="project" value="TreeGrafter"/>
</dbReference>
<dbReference type="GO" id="GO:0005634">
    <property type="term" value="C:nucleus"/>
    <property type="evidence" value="ECO:0007669"/>
    <property type="project" value="TreeGrafter"/>
</dbReference>
<dbReference type="GO" id="GO:0005524">
    <property type="term" value="F:ATP binding"/>
    <property type="evidence" value="ECO:0007669"/>
    <property type="project" value="UniProtKB-KW"/>
</dbReference>
<evidence type="ECO:0000256" key="3">
    <source>
        <dbReference type="ARBA" id="ARBA00022840"/>
    </source>
</evidence>
<dbReference type="PANTHER" id="PTHR23069">
    <property type="entry name" value="AAA DOMAIN-CONTAINING"/>
    <property type="match status" value="1"/>
</dbReference>
<dbReference type="STRING" id="667725.A0A0L0G2F1"/>
<evidence type="ECO:0000256" key="2">
    <source>
        <dbReference type="ARBA" id="ARBA00022741"/>
    </source>
</evidence>
<dbReference type="GO" id="GO:0042393">
    <property type="term" value="F:histone binding"/>
    <property type="evidence" value="ECO:0007669"/>
    <property type="project" value="TreeGrafter"/>
</dbReference>
<keyword evidence="2" id="KW-0547">Nucleotide-binding</keyword>
<evidence type="ECO:0000313" key="5">
    <source>
        <dbReference type="Proteomes" id="UP000054560"/>
    </source>
</evidence>
<dbReference type="RefSeq" id="XP_014157152.1">
    <property type="nucleotide sequence ID" value="XM_014301677.1"/>
</dbReference>
<dbReference type="GO" id="GO:0016887">
    <property type="term" value="F:ATP hydrolysis activity"/>
    <property type="evidence" value="ECO:0007669"/>
    <property type="project" value="TreeGrafter"/>
</dbReference>
<dbReference type="GO" id="GO:0006337">
    <property type="term" value="P:nucleosome disassembly"/>
    <property type="evidence" value="ECO:0007669"/>
    <property type="project" value="TreeGrafter"/>
</dbReference>
<dbReference type="GeneID" id="25904991"/>
<evidence type="ECO:0000313" key="4">
    <source>
        <dbReference type="EMBL" id="KNC83250.1"/>
    </source>
</evidence>
<dbReference type="Proteomes" id="UP000054560">
    <property type="component" value="Unassembled WGS sequence"/>
</dbReference>
<dbReference type="OrthoDB" id="5421at2759"/>
<keyword evidence="3" id="KW-0067">ATP-binding</keyword>